<accession>A0ABD2VY16</accession>
<evidence type="ECO:0000313" key="1">
    <source>
        <dbReference type="EMBL" id="KAL3385513.1"/>
    </source>
</evidence>
<proteinExistence type="predicted"/>
<organism evidence="1 2">
    <name type="scientific">Trichogramma kaykai</name>
    <dbReference type="NCBI Taxonomy" id="54128"/>
    <lineage>
        <taxon>Eukaryota</taxon>
        <taxon>Metazoa</taxon>
        <taxon>Ecdysozoa</taxon>
        <taxon>Arthropoda</taxon>
        <taxon>Hexapoda</taxon>
        <taxon>Insecta</taxon>
        <taxon>Pterygota</taxon>
        <taxon>Neoptera</taxon>
        <taxon>Endopterygota</taxon>
        <taxon>Hymenoptera</taxon>
        <taxon>Apocrita</taxon>
        <taxon>Proctotrupomorpha</taxon>
        <taxon>Chalcidoidea</taxon>
        <taxon>Trichogrammatidae</taxon>
        <taxon>Trichogramma</taxon>
    </lineage>
</organism>
<keyword evidence="2" id="KW-1185">Reference proteome</keyword>
<sequence length="155" mass="17784">MGGTSAMSEVEQTLSSLNGYHDDILEALRNAHRDLTNHPSDTNDMIDDGTLRKSVIDRGFNDQFKKKRMNRDHIDDHEVDDDDDIPPSCGTIRIRTLEDIIRQLEHHSTRHMSPIEADDLRLSENENERPYKIDSSVCSESSQGYANSYYFLLCI</sequence>
<comment type="caution">
    <text evidence="1">The sequence shown here is derived from an EMBL/GenBank/DDBJ whole genome shotgun (WGS) entry which is preliminary data.</text>
</comment>
<gene>
    <name evidence="1" type="ORF">TKK_018884</name>
</gene>
<name>A0ABD2VY16_9HYME</name>
<dbReference type="AlphaFoldDB" id="A0ABD2VY16"/>
<dbReference type="Proteomes" id="UP001627154">
    <property type="component" value="Unassembled WGS sequence"/>
</dbReference>
<protein>
    <submittedName>
        <fullName evidence="1">Uncharacterized protein</fullName>
    </submittedName>
</protein>
<reference evidence="1 2" key="1">
    <citation type="journal article" date="2024" name="bioRxiv">
        <title>A reference genome for Trichogramma kaykai: A tiny desert-dwelling parasitoid wasp with competing sex-ratio distorters.</title>
        <authorList>
            <person name="Culotta J."/>
            <person name="Lindsey A.R."/>
        </authorList>
    </citation>
    <scope>NUCLEOTIDE SEQUENCE [LARGE SCALE GENOMIC DNA]</scope>
    <source>
        <strain evidence="1 2">KSX58</strain>
    </source>
</reference>
<dbReference type="EMBL" id="JBJJXI010000155">
    <property type="protein sequence ID" value="KAL3385513.1"/>
    <property type="molecule type" value="Genomic_DNA"/>
</dbReference>
<evidence type="ECO:0000313" key="2">
    <source>
        <dbReference type="Proteomes" id="UP001627154"/>
    </source>
</evidence>